<proteinExistence type="predicted"/>
<dbReference type="GO" id="GO:0004519">
    <property type="term" value="F:endonuclease activity"/>
    <property type="evidence" value="ECO:0007669"/>
    <property type="project" value="UniProtKB-KW"/>
</dbReference>
<feature type="domain" description="Putative restriction endonuclease" evidence="2">
    <location>
        <begin position="31"/>
        <end position="163"/>
    </location>
</feature>
<dbReference type="SUPFAM" id="SSF52980">
    <property type="entry name" value="Restriction endonuclease-like"/>
    <property type="match status" value="1"/>
</dbReference>
<dbReference type="InterPro" id="IPR011335">
    <property type="entry name" value="Restrct_endonuc-II-like"/>
</dbReference>
<keyword evidence="3" id="KW-0540">Nuclease</keyword>
<evidence type="ECO:0000256" key="1">
    <source>
        <dbReference type="SAM" id="MobiDB-lite"/>
    </source>
</evidence>
<dbReference type="Proteomes" id="UP001494902">
    <property type="component" value="Unassembled WGS sequence"/>
</dbReference>
<dbReference type="RefSeq" id="WP_349298921.1">
    <property type="nucleotide sequence ID" value="NZ_JBEDNQ010000006.1"/>
</dbReference>
<dbReference type="EMBL" id="JBEDNQ010000006">
    <property type="protein sequence ID" value="MEQ3551841.1"/>
    <property type="molecule type" value="Genomic_DNA"/>
</dbReference>
<evidence type="ECO:0000259" key="2">
    <source>
        <dbReference type="Pfam" id="PF05685"/>
    </source>
</evidence>
<feature type="compositionally biased region" description="Low complexity" evidence="1">
    <location>
        <begin position="1"/>
        <end position="15"/>
    </location>
</feature>
<gene>
    <name evidence="3" type="ORF">WIS52_15315</name>
</gene>
<keyword evidence="3" id="KW-0255">Endonuclease</keyword>
<evidence type="ECO:0000313" key="4">
    <source>
        <dbReference type="Proteomes" id="UP001494902"/>
    </source>
</evidence>
<keyword evidence="4" id="KW-1185">Reference proteome</keyword>
<dbReference type="InterPro" id="IPR008538">
    <property type="entry name" value="Uma2"/>
</dbReference>
<feature type="region of interest" description="Disordered" evidence="1">
    <location>
        <begin position="1"/>
        <end position="22"/>
    </location>
</feature>
<dbReference type="Gene3D" id="3.90.1570.10">
    <property type="entry name" value="tt1808, chain A"/>
    <property type="match status" value="1"/>
</dbReference>
<dbReference type="InterPro" id="IPR012296">
    <property type="entry name" value="Nuclease_put_TT1808"/>
</dbReference>
<accession>A0ABV1KCG8</accession>
<keyword evidence="3" id="KW-0378">Hydrolase</keyword>
<evidence type="ECO:0000313" key="3">
    <source>
        <dbReference type="EMBL" id="MEQ3551841.1"/>
    </source>
</evidence>
<dbReference type="PANTHER" id="PTHR35400">
    <property type="entry name" value="SLR1083 PROTEIN"/>
    <property type="match status" value="1"/>
</dbReference>
<dbReference type="PANTHER" id="PTHR35400:SF3">
    <property type="entry name" value="SLL1072 PROTEIN"/>
    <property type="match status" value="1"/>
</dbReference>
<sequence length="215" mass="22652">MSAQPAGPAGAATGPWSRPVPPPRLLTVTEYLAIGEVEPGYTELLEGQVLMSPGPAPDHNHAASEIRYQLRGRLPADLEAIQDVDVDLQLAPPDAPGTVRRPDLVVAPRTARRRVRREGGVLRASEVVVAVEILSPGSHRTDHVHKRGEYADAGIGHYWIVDLGAAAARSGATGPVSLLACHLAGDFGYADGGVVTGRFISTTPFPAELDLDALL</sequence>
<comment type="caution">
    <text evidence="3">The sequence shown here is derived from an EMBL/GenBank/DDBJ whole genome shotgun (WGS) entry which is preliminary data.</text>
</comment>
<dbReference type="Pfam" id="PF05685">
    <property type="entry name" value="Uma2"/>
    <property type="match status" value="1"/>
</dbReference>
<organism evidence="3 4">
    <name type="scientific">Pseudonocardia nematodicida</name>
    <dbReference type="NCBI Taxonomy" id="1206997"/>
    <lineage>
        <taxon>Bacteria</taxon>
        <taxon>Bacillati</taxon>
        <taxon>Actinomycetota</taxon>
        <taxon>Actinomycetes</taxon>
        <taxon>Pseudonocardiales</taxon>
        <taxon>Pseudonocardiaceae</taxon>
        <taxon>Pseudonocardia</taxon>
    </lineage>
</organism>
<dbReference type="CDD" id="cd06260">
    <property type="entry name" value="DUF820-like"/>
    <property type="match status" value="1"/>
</dbReference>
<protein>
    <submittedName>
        <fullName evidence="3">Uma2 family endonuclease</fullName>
    </submittedName>
</protein>
<reference evidence="3 4" key="1">
    <citation type="submission" date="2024-03" db="EMBL/GenBank/DDBJ databases">
        <title>Draft genome sequence of Pseudonocardia nematodicida JCM 31783.</title>
        <authorList>
            <person name="Butdee W."/>
            <person name="Duangmal K."/>
        </authorList>
    </citation>
    <scope>NUCLEOTIDE SEQUENCE [LARGE SCALE GENOMIC DNA]</scope>
    <source>
        <strain evidence="3 4">JCM 31783</strain>
    </source>
</reference>
<name>A0ABV1KCG8_9PSEU</name>